<keyword evidence="1" id="KW-0175">Coiled coil</keyword>
<evidence type="ECO:0000313" key="4">
    <source>
        <dbReference type="Proteomes" id="UP000008743"/>
    </source>
</evidence>
<dbReference type="SMART" id="SM01100">
    <property type="entry name" value="CRAL_TRIO_N"/>
    <property type="match status" value="1"/>
</dbReference>
<dbReference type="InParanoid" id="A0A0D2WQT6"/>
<dbReference type="InterPro" id="IPR001251">
    <property type="entry name" value="CRAL-TRIO_dom"/>
</dbReference>
<dbReference type="InterPro" id="IPR036865">
    <property type="entry name" value="CRAL-TRIO_dom_sf"/>
</dbReference>
<dbReference type="FunCoup" id="A0A0D2WQT6">
    <property type="interactions" value="98"/>
</dbReference>
<dbReference type="PRINTS" id="PR00180">
    <property type="entry name" value="CRETINALDHBP"/>
</dbReference>
<dbReference type="Pfam" id="PF00650">
    <property type="entry name" value="CRAL_TRIO"/>
    <property type="match status" value="1"/>
</dbReference>
<feature type="domain" description="CRAL-TRIO" evidence="2">
    <location>
        <begin position="101"/>
        <end position="243"/>
    </location>
</feature>
<dbReference type="eggNOG" id="KOG1470">
    <property type="taxonomic scope" value="Eukaryota"/>
</dbReference>
<dbReference type="EMBL" id="KE346365">
    <property type="protein sequence ID" value="KJE93423.1"/>
    <property type="molecule type" value="Genomic_DNA"/>
</dbReference>
<dbReference type="PROSITE" id="PS50191">
    <property type="entry name" value="CRAL_TRIO"/>
    <property type="match status" value="1"/>
</dbReference>
<dbReference type="Pfam" id="PF03765">
    <property type="entry name" value="CRAL_TRIO_N"/>
    <property type="match status" value="1"/>
</dbReference>
<dbReference type="RefSeq" id="XP_004348041.1">
    <property type="nucleotide sequence ID" value="XM_004347991.2"/>
</dbReference>
<accession>A0A0D2WQT6</accession>
<protein>
    <recommendedName>
        <fullName evidence="2">CRAL-TRIO domain-containing protein</fullName>
    </recommendedName>
</protein>
<dbReference type="PANTHER" id="PTHR46590:SF1">
    <property type="entry name" value="PHOSPHATIDYLINOSITOL TRANSFER PROTEIN CSR1"/>
    <property type="match status" value="1"/>
</dbReference>
<organism evidence="3 4">
    <name type="scientific">Capsaspora owczarzaki (strain ATCC 30864)</name>
    <dbReference type="NCBI Taxonomy" id="595528"/>
    <lineage>
        <taxon>Eukaryota</taxon>
        <taxon>Filasterea</taxon>
        <taxon>Capsaspora</taxon>
    </lineage>
</organism>
<dbReference type="SUPFAM" id="SSF52087">
    <property type="entry name" value="CRAL/TRIO domain"/>
    <property type="match status" value="1"/>
</dbReference>
<dbReference type="SUPFAM" id="SSF46938">
    <property type="entry name" value="CRAL/TRIO N-terminal domain"/>
    <property type="match status" value="1"/>
</dbReference>
<sequence>MSGFVDDLSTAQTEALEAMWRKVETTGLLDEDKFWLAIGHEDADVFLLRFLRARRFEVDKAFTMLTECIDWQVSFGTHHLTVAQVADNYFFETNLMFFSRGRCKNGRPIAVIRVKVHDKNRRDLESLKRFCILQMQAGRRMVRGTDTFATLVFDMTDFGLINMDFDFVKFLIAAFEKYYPETLGVLLLLNAPFVFWGCWRMISPWLDKNVADKVKFVTTAELTQYIDPENILEEHGGLDKHKYTFTPLADDEHADLPCGVAKDEDFDRIMSEMNDARKQLVDIRKQLHAKQLDAEKLAELRKEFAHRKAHLSKTVKYRHPGFHFAPGHVASE</sequence>
<dbReference type="InterPro" id="IPR052432">
    <property type="entry name" value="PITP/CRAL-TRIO"/>
</dbReference>
<evidence type="ECO:0000259" key="2">
    <source>
        <dbReference type="PROSITE" id="PS50191"/>
    </source>
</evidence>
<dbReference type="STRING" id="595528.A0A0D2WQT6"/>
<reference evidence="4" key="1">
    <citation type="submission" date="2011-02" db="EMBL/GenBank/DDBJ databases">
        <title>The Genome Sequence of Capsaspora owczarzaki ATCC 30864.</title>
        <authorList>
            <person name="Russ C."/>
            <person name="Cuomo C."/>
            <person name="Burger G."/>
            <person name="Gray M.W."/>
            <person name="Holland P.W.H."/>
            <person name="King N."/>
            <person name="Lang F.B.F."/>
            <person name="Roger A.J."/>
            <person name="Ruiz-Trillo I."/>
            <person name="Young S.K."/>
            <person name="Zeng Q."/>
            <person name="Gargeya S."/>
            <person name="Alvarado L."/>
            <person name="Berlin A."/>
            <person name="Chapman S.B."/>
            <person name="Chen Z."/>
            <person name="Freedman E."/>
            <person name="Gellesch M."/>
            <person name="Goldberg J."/>
            <person name="Griggs A."/>
            <person name="Gujja S."/>
            <person name="Heilman E."/>
            <person name="Heiman D."/>
            <person name="Howarth C."/>
            <person name="Mehta T."/>
            <person name="Neiman D."/>
            <person name="Pearson M."/>
            <person name="Roberts A."/>
            <person name="Saif S."/>
            <person name="Shea T."/>
            <person name="Shenoy N."/>
            <person name="Sisk P."/>
            <person name="Stolte C."/>
            <person name="Sykes S."/>
            <person name="White J."/>
            <person name="Yandava C."/>
            <person name="Haas B."/>
            <person name="Nusbaum C."/>
            <person name="Birren B."/>
        </authorList>
    </citation>
    <scope>NUCLEOTIDE SEQUENCE</scope>
    <source>
        <strain evidence="4">ATCC 30864</strain>
    </source>
</reference>
<dbReference type="InterPro" id="IPR036273">
    <property type="entry name" value="CRAL/TRIO_N_dom_sf"/>
</dbReference>
<gene>
    <name evidence="3" type="ORF">CAOG_004216</name>
</gene>
<dbReference type="Gene3D" id="3.40.525.10">
    <property type="entry name" value="CRAL-TRIO lipid binding domain"/>
    <property type="match status" value="1"/>
</dbReference>
<dbReference type="SMART" id="SM00516">
    <property type="entry name" value="SEC14"/>
    <property type="match status" value="1"/>
</dbReference>
<proteinExistence type="predicted"/>
<keyword evidence="4" id="KW-1185">Reference proteome</keyword>
<dbReference type="OrthoDB" id="75724at2759"/>
<dbReference type="PANTHER" id="PTHR46590">
    <property type="entry name" value="PHOSPHATIDYLINOSITOL TRANSFER PROTEIN CSR1-RELATED"/>
    <property type="match status" value="1"/>
</dbReference>
<evidence type="ECO:0000256" key="1">
    <source>
        <dbReference type="SAM" id="Coils"/>
    </source>
</evidence>
<dbReference type="InterPro" id="IPR011074">
    <property type="entry name" value="CRAL/TRIO_N_dom"/>
</dbReference>
<dbReference type="AlphaFoldDB" id="A0A0D2WQT6"/>
<dbReference type="CDD" id="cd00170">
    <property type="entry name" value="SEC14"/>
    <property type="match status" value="1"/>
</dbReference>
<feature type="coiled-coil region" evidence="1">
    <location>
        <begin position="266"/>
        <end position="293"/>
    </location>
</feature>
<evidence type="ECO:0000313" key="3">
    <source>
        <dbReference type="EMBL" id="KJE93423.1"/>
    </source>
</evidence>
<dbReference type="PhylomeDB" id="A0A0D2WQT6"/>
<dbReference type="Proteomes" id="UP000008743">
    <property type="component" value="Unassembled WGS sequence"/>
</dbReference>
<dbReference type="OMA" id="WERERMC"/>
<name>A0A0D2WQT6_CAPO3</name>